<feature type="transmembrane region" description="Helical" evidence="7">
    <location>
        <begin position="521"/>
        <end position="537"/>
    </location>
</feature>
<dbReference type="AlphaFoldDB" id="A0A1G6J6M2"/>
<keyword evidence="11" id="KW-1185">Reference proteome</keyword>
<keyword evidence="5 7" id="KW-0472">Membrane</keyword>
<dbReference type="Gene3D" id="1.10.287.70">
    <property type="match status" value="1"/>
</dbReference>
<dbReference type="Proteomes" id="UP000199039">
    <property type="component" value="Unassembled WGS sequence"/>
</dbReference>
<reference evidence="10 11" key="1">
    <citation type="submission" date="2016-09" db="EMBL/GenBank/DDBJ databases">
        <authorList>
            <person name="Capua I."/>
            <person name="De Benedictis P."/>
            <person name="Joannis T."/>
            <person name="Lombin L.H."/>
            <person name="Cattoli G."/>
        </authorList>
    </citation>
    <scope>NUCLEOTIDE SEQUENCE [LARGE SCALE GENOMIC DNA]</scope>
    <source>
        <strain evidence="10 11">ISLP-3</strain>
    </source>
</reference>
<dbReference type="EMBL" id="FMYH01000002">
    <property type="protein sequence ID" value="SDC14243.1"/>
    <property type="molecule type" value="Genomic_DNA"/>
</dbReference>
<feature type="transmembrane region" description="Helical" evidence="7">
    <location>
        <begin position="69"/>
        <end position="89"/>
    </location>
</feature>
<feature type="transmembrane region" description="Helical" evidence="7">
    <location>
        <begin position="568"/>
        <end position="589"/>
    </location>
</feature>
<feature type="transmembrane region" description="Helical" evidence="7">
    <location>
        <begin position="5"/>
        <end position="24"/>
    </location>
</feature>
<dbReference type="Pfam" id="PF07885">
    <property type="entry name" value="Ion_trans_2"/>
    <property type="match status" value="1"/>
</dbReference>
<gene>
    <name evidence="10" type="ORF">SAMN05216410_1263</name>
</gene>
<evidence type="ECO:0000259" key="8">
    <source>
        <dbReference type="Pfam" id="PF07885"/>
    </source>
</evidence>
<dbReference type="GO" id="GO:0005886">
    <property type="term" value="C:plasma membrane"/>
    <property type="evidence" value="ECO:0007669"/>
    <property type="project" value="UniProtKB-SubCell"/>
</dbReference>
<dbReference type="InterPro" id="IPR013099">
    <property type="entry name" value="K_chnl_dom"/>
</dbReference>
<organism evidence="10 11">
    <name type="scientific">Sanguibacter gelidistatuariae</name>
    <dbReference type="NCBI Taxonomy" id="1814289"/>
    <lineage>
        <taxon>Bacteria</taxon>
        <taxon>Bacillati</taxon>
        <taxon>Actinomycetota</taxon>
        <taxon>Actinomycetes</taxon>
        <taxon>Micrococcales</taxon>
        <taxon>Sanguibacteraceae</taxon>
        <taxon>Sanguibacter</taxon>
    </lineage>
</organism>
<feature type="transmembrane region" description="Helical" evidence="7">
    <location>
        <begin position="137"/>
        <end position="161"/>
    </location>
</feature>
<evidence type="ECO:0000313" key="10">
    <source>
        <dbReference type="EMBL" id="SDC14243.1"/>
    </source>
</evidence>
<dbReference type="PANTHER" id="PTHR30509:SF9">
    <property type="entry name" value="MULTIDRUG RESISTANCE PROTEIN MDTO"/>
    <property type="match status" value="1"/>
</dbReference>
<feature type="domain" description="Potassium channel" evidence="8">
    <location>
        <begin position="104"/>
        <end position="154"/>
    </location>
</feature>
<evidence type="ECO:0000256" key="5">
    <source>
        <dbReference type="ARBA" id="ARBA00023136"/>
    </source>
</evidence>
<comment type="similarity">
    <text evidence="6">Belongs to the YccS/YhfK family.</text>
</comment>
<evidence type="ECO:0000256" key="3">
    <source>
        <dbReference type="ARBA" id="ARBA00022692"/>
    </source>
</evidence>
<feature type="transmembrane region" description="Helical" evidence="7">
    <location>
        <begin position="544"/>
        <end position="562"/>
    </location>
</feature>
<dbReference type="Pfam" id="PF13515">
    <property type="entry name" value="FUSC_2"/>
    <property type="match status" value="1"/>
</dbReference>
<dbReference type="STRING" id="1814289.SAMN05216410_1263"/>
<dbReference type="PANTHER" id="PTHR30509">
    <property type="entry name" value="P-HYDROXYBENZOIC ACID EFFLUX PUMP SUBUNIT-RELATED"/>
    <property type="match status" value="1"/>
</dbReference>
<evidence type="ECO:0000313" key="11">
    <source>
        <dbReference type="Proteomes" id="UP000199039"/>
    </source>
</evidence>
<feature type="domain" description="Integral membrane bound transporter" evidence="9">
    <location>
        <begin position="827"/>
        <end position="952"/>
    </location>
</feature>
<comment type="subcellular location">
    <subcellularLocation>
        <location evidence="1">Cell membrane</location>
        <topology evidence="1">Multi-pass membrane protein</topology>
    </subcellularLocation>
</comment>
<feature type="transmembrane region" description="Helical" evidence="7">
    <location>
        <begin position="442"/>
        <end position="464"/>
    </location>
</feature>
<sequence>MEAIWATLGIAVLGITLIDVFLTALNYDEAGFIAGPLAALQWRLLRAATRRLSRRWRPAALRQVTGLQIMSTVVAWIGGVILGFGLIYYGNMRDDNFLYDGVHQGFYSALYFSAAQLSTVGTSQLTPNTDWLRSLSIAQTISGVVLVSLILTFLLGIYDVISSLQSLSSKFYSAERGAGDPISSLEPFFPLGQPTGLDSHLQAISDSFASYTEGLRLHHAAYYFQSGRDQFSLPYSLGMLSGVVASLRWGGPTGQLASLQPVLVPLTAQLDQFSEYIHPLLQWKSTDVPELLDFDGFERAWRASPTGADADRWVTQFAQLNHDMARLSRTSPVDDPQDTYDRYTAWLPFAYRMQGLTTAVSRDLDYQPIVVMTGRSARGTSGAPPVVWEAPDPGPAQVGVTPATPARVVPRDSPVTRHWHGWRTFLRDRSALIDPGFTRLVAALRALLSAVLAATTLVLVLHGFDTDSTQAAIFGGIVAMLTSAATGAGTGKGRRLTTALAVGPVVLAVLLTIVVGGPSPLTAASLALVALVGVWIGRYGLRWAILGQLAFIAYYFALLMHLQTGDLVAHILAGVVGVAWAFLLGFVVLPDLPGRVARDGVQAFERRLVLALDPLVDAVSWARWDPDVTSRVQRDMLQLSRSGAFLGGQLTANNTTLGLTPSQAGALRLRVFDLELAAVMLSDAARAATGEAMPIALRARLAGEIELLQKHLRQFTKAPRWAQDRNHRTGSEPDLSAAPTELLLSYAPPAGWPEPARRLHRSTVDLLRAADALHSAHPLDLDGPGMDPTDVVPDHDHAGAASTTAGARATLSPTSRRAIQAAVSTGLALSLGSVASTTHQYWAAMPAYQVLGGTDGETFVKATQRIIGTVVGAAIGFAVAIQWGSNHAVTLPLLALCVFASTYFRTVSSPLTTFWQTMLFAQLYEFLGKLSTVAVEVRILETVIGAVVALVVARLILPVRTRTKLNDDLTALVDELASATSASLHRLGGADLPVGALRSEGLAIDRQLRAVTTTAAPLRHASGALDIGGIEGELTAVWAMVFAARELLRAATGTEAGDPGIPAEKWARLTALTMGNLDALAAALRGDPQDDIPGWLDLTDDLLDDSPLTQETRRVLGHLQKLNETALLLLDDLVPGGLAAPDPQSAPVPA</sequence>
<feature type="transmembrane region" description="Helical" evidence="7">
    <location>
        <begin position="937"/>
        <end position="957"/>
    </location>
</feature>
<evidence type="ECO:0000256" key="1">
    <source>
        <dbReference type="ARBA" id="ARBA00004651"/>
    </source>
</evidence>
<keyword evidence="3 7" id="KW-0812">Transmembrane</keyword>
<keyword evidence="4 7" id="KW-1133">Transmembrane helix</keyword>
<dbReference type="InterPro" id="IPR049453">
    <property type="entry name" value="Memb_transporter_dom"/>
</dbReference>
<evidence type="ECO:0000256" key="4">
    <source>
        <dbReference type="ARBA" id="ARBA00022989"/>
    </source>
</evidence>
<evidence type="ECO:0000256" key="6">
    <source>
        <dbReference type="ARBA" id="ARBA00043993"/>
    </source>
</evidence>
<accession>A0A1G6J6M2</accession>
<feature type="transmembrane region" description="Helical" evidence="7">
    <location>
        <begin position="818"/>
        <end position="842"/>
    </location>
</feature>
<proteinExistence type="inferred from homology"/>
<feature type="transmembrane region" description="Helical" evidence="7">
    <location>
        <begin position="893"/>
        <end position="917"/>
    </location>
</feature>
<evidence type="ECO:0000259" key="9">
    <source>
        <dbReference type="Pfam" id="PF13515"/>
    </source>
</evidence>
<name>A0A1G6J6M2_9MICO</name>
<evidence type="ECO:0000256" key="7">
    <source>
        <dbReference type="SAM" id="Phobius"/>
    </source>
</evidence>
<feature type="transmembrane region" description="Helical" evidence="7">
    <location>
        <begin position="862"/>
        <end position="881"/>
    </location>
</feature>
<evidence type="ECO:0000256" key="2">
    <source>
        <dbReference type="ARBA" id="ARBA00022475"/>
    </source>
</evidence>
<feature type="transmembrane region" description="Helical" evidence="7">
    <location>
        <begin position="470"/>
        <end position="489"/>
    </location>
</feature>
<dbReference type="SUPFAM" id="SSF81324">
    <property type="entry name" value="Voltage-gated potassium channels"/>
    <property type="match status" value="1"/>
</dbReference>
<keyword evidence="2" id="KW-1003">Cell membrane</keyword>
<protein>
    <submittedName>
        <fullName evidence="10">Uncharacterized membrane protein YccC</fullName>
    </submittedName>
</protein>